<feature type="compositionally biased region" description="Basic and acidic residues" evidence="3">
    <location>
        <begin position="39"/>
        <end position="50"/>
    </location>
</feature>
<dbReference type="Proteomes" id="UP000028837">
    <property type="component" value="Unassembled WGS sequence"/>
</dbReference>
<dbReference type="InterPro" id="IPR027417">
    <property type="entry name" value="P-loop_NTPase"/>
</dbReference>
<evidence type="ECO:0000313" key="7">
    <source>
        <dbReference type="Proteomes" id="UP000028837"/>
    </source>
</evidence>
<evidence type="ECO:0000256" key="3">
    <source>
        <dbReference type="SAM" id="MobiDB-lite"/>
    </source>
</evidence>
<keyword evidence="2" id="KW-0067">ATP-binding</keyword>
<feature type="region of interest" description="Disordered" evidence="3">
    <location>
        <begin position="468"/>
        <end position="507"/>
    </location>
</feature>
<feature type="region of interest" description="Disordered" evidence="3">
    <location>
        <begin position="1"/>
        <end position="63"/>
    </location>
</feature>
<keyword evidence="6" id="KW-0808">Transferase</keyword>
<comment type="caution">
    <text evidence="6">The sequence shown here is derived from an EMBL/GenBank/DDBJ whole genome shotgun (WGS) entry which is preliminary data.</text>
</comment>
<dbReference type="InterPro" id="IPR032324">
    <property type="entry name" value="Clp1_N"/>
</dbReference>
<feature type="domain" description="Clp1 P-loop" evidence="5">
    <location>
        <begin position="237"/>
        <end position="314"/>
    </location>
</feature>
<reference evidence="6 7" key="1">
    <citation type="submission" date="2014-02" db="EMBL/GenBank/DDBJ databases">
        <authorList>
            <person name="Sibley D."/>
            <person name="Venepally P."/>
            <person name="Karamycheva S."/>
            <person name="Hadjithomas M."/>
            <person name="Khan A."/>
            <person name="Brunk B."/>
            <person name="Roos D."/>
            <person name="Caler E."/>
            <person name="Lorenzi H."/>
        </authorList>
    </citation>
    <scope>NUCLEOTIDE SEQUENCE [LARGE SCALE GENOMIC DNA]</scope>
    <source>
        <strain evidence="6 7">GAB2-2007-GAL-DOM2</strain>
    </source>
</reference>
<dbReference type="AlphaFoldDB" id="A0A086JYZ9"/>
<feature type="region of interest" description="Disordered" evidence="3">
    <location>
        <begin position="129"/>
        <end position="154"/>
    </location>
</feature>
<dbReference type="InterPro" id="IPR032319">
    <property type="entry name" value="CLP1_P"/>
</dbReference>
<feature type="domain" description="Clp1 N-terminal" evidence="4">
    <location>
        <begin position="155"/>
        <end position="221"/>
    </location>
</feature>
<dbReference type="Gene3D" id="3.40.50.300">
    <property type="entry name" value="P-loop containing nucleotide triphosphate hydrolases"/>
    <property type="match status" value="1"/>
</dbReference>
<dbReference type="GO" id="GO:0005524">
    <property type="term" value="F:ATP binding"/>
    <property type="evidence" value="ECO:0007669"/>
    <property type="project" value="UniProtKB-KW"/>
</dbReference>
<dbReference type="OrthoDB" id="258143at2759"/>
<keyword evidence="6" id="KW-0418">Kinase</keyword>
<dbReference type="EC" id="2.7.1.78" evidence="6"/>
<dbReference type="GO" id="GO:0051734">
    <property type="term" value="F:ATP-dependent polynucleotide 5'-hydroxyl-kinase activity"/>
    <property type="evidence" value="ECO:0007669"/>
    <property type="project" value="UniProtKB-EC"/>
</dbReference>
<dbReference type="InterPro" id="IPR038239">
    <property type="entry name" value="Clp1_N_sf"/>
</dbReference>
<dbReference type="Pfam" id="PF16575">
    <property type="entry name" value="CLP1_P"/>
    <property type="match status" value="1"/>
</dbReference>
<keyword evidence="1" id="KW-0547">Nucleotide-binding</keyword>
<evidence type="ECO:0000256" key="2">
    <source>
        <dbReference type="ARBA" id="ARBA00022840"/>
    </source>
</evidence>
<accession>A0A086JYZ9</accession>
<feature type="compositionally biased region" description="Low complexity" evidence="3">
    <location>
        <begin position="13"/>
        <end position="23"/>
    </location>
</feature>
<feature type="compositionally biased region" description="Polar residues" evidence="3">
    <location>
        <begin position="51"/>
        <end position="61"/>
    </location>
</feature>
<evidence type="ECO:0000313" key="6">
    <source>
        <dbReference type="EMBL" id="KFG37367.1"/>
    </source>
</evidence>
<dbReference type="PANTHER" id="PTHR12755:SF6">
    <property type="entry name" value="POLYRIBONUCLEOTIDE 5'-HYDROXYL-KINASE CLP1"/>
    <property type="match status" value="1"/>
</dbReference>
<proteinExistence type="predicted"/>
<organism evidence="6 7">
    <name type="scientific">Toxoplasma gondii GAB2-2007-GAL-DOM2</name>
    <dbReference type="NCBI Taxonomy" id="1130820"/>
    <lineage>
        <taxon>Eukaryota</taxon>
        <taxon>Sar</taxon>
        <taxon>Alveolata</taxon>
        <taxon>Apicomplexa</taxon>
        <taxon>Conoidasida</taxon>
        <taxon>Coccidia</taxon>
        <taxon>Eucoccidiorida</taxon>
        <taxon>Eimeriorina</taxon>
        <taxon>Sarcocystidae</taxon>
        <taxon>Toxoplasma</taxon>
    </lineage>
</organism>
<name>A0A086JYZ9_TOXGO</name>
<dbReference type="EMBL" id="AHZU02001021">
    <property type="protein sequence ID" value="KFG37367.1"/>
    <property type="molecule type" value="Genomic_DNA"/>
</dbReference>
<dbReference type="PANTHER" id="PTHR12755">
    <property type="entry name" value="CLEAVAGE/POLYADENYLATION FACTOR IA SUBUNIT CLP1P"/>
    <property type="match status" value="1"/>
</dbReference>
<dbReference type="Pfam" id="PF16573">
    <property type="entry name" value="CLP1_N"/>
    <property type="match status" value="1"/>
</dbReference>
<gene>
    <name evidence="6" type="ORF">TGDOM2_294700</name>
</gene>
<sequence>MHASSGLGGPSTSAASRRVSGASRAREDRPFAASSSEAPGERRGKNERNLSRQQPRGCTQRASSLAAFAAMASANPADRRPGTAAVRLCTLSPMTELRLVLEDPQEGDLLGNQPNRNPDAQTTVIKVLRTDGPGGSRGRSPRSREEEEAPRGSLRGTAEIFGAELLPEVDYPLLPGSCLAVFSWGGCTLQLRGRVQQEYTAPNGSMKDYLALSSILDARRQIAALRRAVGPRVLVVGSSCSGKSSICSVLANYAIRSGWSPMYVELDPRGSADKPQVQLPPGCLGATVLDSLNFLEEPEFPLVYFYGRTEPPAAQAACVAGSAAPRVTHAPGAAFPDFDGFLEPADAAASSAPATHAADLFEWYCECLSANVYAAFAQNLQEKHCVVKAEEEKEGDVRRLLAASGMLINAPPLANLALVSRLLEIFNVDLVLVVDNPSLLRALQDVCSFEEPANENIALSRLLSRRPRAQTHAEGQAPAGTDAQVEAKTAEGGEGKPDEEDDEEDFSFAPNPRVEVIGLKKMEGAVTVDNARLRQLRRSRVLSYFLGLEGGTRLRPQTLRLRLSEYSLVQLEVVKLAPLSALPADYVRSQKQSPIAVSPWTGNPLSLANALLGVPATRDPALVKFSNVACLLHVFKVEEMPSALGENEGAPTYVMDVHSPALPGGQLPSNFLIVPGDLKGMKFFLDLN</sequence>
<evidence type="ECO:0000259" key="5">
    <source>
        <dbReference type="Pfam" id="PF16575"/>
    </source>
</evidence>
<dbReference type="Gene3D" id="2.60.120.1030">
    <property type="entry name" value="Clp1, DNA binding domain"/>
    <property type="match status" value="1"/>
</dbReference>
<dbReference type="InterPro" id="IPR045116">
    <property type="entry name" value="Clp1/Grc3"/>
</dbReference>
<dbReference type="VEuPathDB" id="ToxoDB:TGDOM2_294700"/>
<evidence type="ECO:0000256" key="1">
    <source>
        <dbReference type="ARBA" id="ARBA00022741"/>
    </source>
</evidence>
<evidence type="ECO:0000259" key="4">
    <source>
        <dbReference type="Pfam" id="PF16573"/>
    </source>
</evidence>
<protein>
    <submittedName>
        <fullName evidence="6">Polynucleotide 5'-hydroxyl-kinase</fullName>
        <ecNumber evidence="6">2.7.1.78</ecNumber>
    </submittedName>
</protein>
<feature type="compositionally biased region" description="Acidic residues" evidence="3">
    <location>
        <begin position="497"/>
        <end position="506"/>
    </location>
</feature>
<dbReference type="GO" id="GO:0005634">
    <property type="term" value="C:nucleus"/>
    <property type="evidence" value="ECO:0007669"/>
    <property type="project" value="TreeGrafter"/>
</dbReference>
<dbReference type="SUPFAM" id="SSF52540">
    <property type="entry name" value="P-loop containing nucleoside triphosphate hydrolases"/>
    <property type="match status" value="1"/>
</dbReference>
<dbReference type="GO" id="GO:0006388">
    <property type="term" value="P:tRNA splicing, via endonucleolytic cleavage and ligation"/>
    <property type="evidence" value="ECO:0007669"/>
    <property type="project" value="TreeGrafter"/>
</dbReference>